<dbReference type="Gene3D" id="2.170.300.10">
    <property type="entry name" value="Tie2 ligand-binding domain superfamily"/>
    <property type="match status" value="1"/>
</dbReference>
<dbReference type="OMA" id="PCASAMG"/>
<dbReference type="InterPro" id="IPR002049">
    <property type="entry name" value="LE_dom"/>
</dbReference>
<evidence type="ECO:0000256" key="1">
    <source>
        <dbReference type="ARBA" id="ARBA00004613"/>
    </source>
</evidence>
<dbReference type="FunFam" id="2.40.50.120:FF:000002">
    <property type="entry name" value="netrin-4 isoform X1"/>
    <property type="match status" value="1"/>
</dbReference>
<dbReference type="GO" id="GO:0070831">
    <property type="term" value="P:basement membrane assembly"/>
    <property type="evidence" value="ECO:0007669"/>
    <property type="project" value="TreeGrafter"/>
</dbReference>
<dbReference type="GeneTree" id="ENSGT00940000156615"/>
<evidence type="ECO:0000313" key="13">
    <source>
        <dbReference type="Proteomes" id="UP000016666"/>
    </source>
</evidence>
<feature type="domain" description="Laminin EGF-like" evidence="9">
    <location>
        <begin position="382"/>
        <end position="444"/>
    </location>
</feature>
<dbReference type="InterPro" id="IPR008211">
    <property type="entry name" value="Laminin_N"/>
</dbReference>
<dbReference type="Pfam" id="PF00055">
    <property type="entry name" value="Laminin_N"/>
    <property type="match status" value="1"/>
</dbReference>
<comment type="subcellular location">
    <subcellularLocation>
        <location evidence="1">Secreted</location>
    </subcellularLocation>
</comment>
<dbReference type="SMART" id="SM00136">
    <property type="entry name" value="LamNT"/>
    <property type="match status" value="1"/>
</dbReference>
<dbReference type="InterPro" id="IPR035811">
    <property type="entry name" value="Netrin-4_NTR"/>
</dbReference>
<dbReference type="InterPro" id="IPR018933">
    <property type="entry name" value="Netrin_module_non-TIMP"/>
</dbReference>
<name>A0A493T6R9_ANAPP</name>
<protein>
    <submittedName>
        <fullName evidence="12">Netrin 4</fullName>
    </submittedName>
</protein>
<organism evidence="12 13">
    <name type="scientific">Anas platyrhynchos platyrhynchos</name>
    <name type="common">Northern mallard</name>
    <dbReference type="NCBI Taxonomy" id="8840"/>
    <lineage>
        <taxon>Eukaryota</taxon>
        <taxon>Metazoa</taxon>
        <taxon>Chordata</taxon>
        <taxon>Craniata</taxon>
        <taxon>Vertebrata</taxon>
        <taxon>Euteleostomi</taxon>
        <taxon>Archelosauria</taxon>
        <taxon>Archosauria</taxon>
        <taxon>Dinosauria</taxon>
        <taxon>Saurischia</taxon>
        <taxon>Theropoda</taxon>
        <taxon>Coelurosauria</taxon>
        <taxon>Aves</taxon>
        <taxon>Neognathae</taxon>
        <taxon>Galloanserae</taxon>
        <taxon>Anseriformes</taxon>
        <taxon>Anatidae</taxon>
        <taxon>Anatinae</taxon>
        <taxon>Anas</taxon>
    </lineage>
</organism>
<dbReference type="GO" id="GO:0009887">
    <property type="term" value="P:animal organ morphogenesis"/>
    <property type="evidence" value="ECO:0007669"/>
    <property type="project" value="TreeGrafter"/>
</dbReference>
<gene>
    <name evidence="12" type="primary">NTN4</name>
</gene>
<keyword evidence="2" id="KW-0964">Secreted</keyword>
<evidence type="ECO:0000256" key="6">
    <source>
        <dbReference type="ARBA" id="ARBA00023180"/>
    </source>
</evidence>
<keyword evidence="5 8" id="KW-1015">Disulfide bond</keyword>
<dbReference type="InterPro" id="IPR008993">
    <property type="entry name" value="TIMP-like_OB-fold"/>
</dbReference>
<evidence type="ECO:0000259" key="10">
    <source>
        <dbReference type="PROSITE" id="PS50189"/>
    </source>
</evidence>
<evidence type="ECO:0000313" key="12">
    <source>
        <dbReference type="Ensembl" id="ENSAPLP00000021546.1"/>
    </source>
</evidence>
<evidence type="ECO:0000259" key="11">
    <source>
        <dbReference type="PROSITE" id="PS51117"/>
    </source>
</evidence>
<dbReference type="SUPFAM" id="SSF57196">
    <property type="entry name" value="EGF/Laminin"/>
    <property type="match status" value="2"/>
</dbReference>
<dbReference type="SUPFAM" id="SSF50242">
    <property type="entry name" value="TIMP-like"/>
    <property type="match status" value="1"/>
</dbReference>
<dbReference type="Pfam" id="PF24973">
    <property type="entry name" value="EGF_LMN_ATRN"/>
    <property type="match status" value="1"/>
</dbReference>
<dbReference type="Proteomes" id="UP000016666">
    <property type="component" value="Chromosome 1"/>
</dbReference>
<dbReference type="Pfam" id="PF01759">
    <property type="entry name" value="NTR"/>
    <property type="match status" value="1"/>
</dbReference>
<reference evidence="12" key="3">
    <citation type="submission" date="2025-09" db="UniProtKB">
        <authorList>
            <consortium name="Ensembl"/>
        </authorList>
    </citation>
    <scope>IDENTIFICATION</scope>
</reference>
<sequence length="568" mass="61676">MCPGLEVAVCMRTGQMPAKRLCGVQGLGSAAGAGSPCEKACNPRMGNLAHGRALRTETACGRHAAESFCAYTEDTALRCQPPACGRCSGAHAGLAHPPAAMADSPFRRPRTWWQAAGDTPQETIRLDLEAAFYFTHLILVFKSPRPAAMVLERSQDFGKTWKPYKYFAANCSAAFGLEDDVARKGALCTSRYSSPFPCTGGEVHGKCMCKHNTAGPHCQLCAPLYNDRPWQAADGKTGAPRECQCKCPAGSSVPELLQEPNASSRASLCVSQRADEKGQGESPCHHAFVGWVPTGSQRCGRHVLGRYGLLVLGCSPTSLRFPRAVAAQPLLPPAASVAGVCNMSHPHSNRFLVQVFASLFHKPTSLTALTSLPVPFGFVPACKCNGHADTCHFDMDAWLASGNRSGGVCDNCQHNTAGQHCQRCKPGFYRDLRKPFSAPDACKRKCECKEQVLGNPKVFCGMKYTYVIKTKILSAHDKGSHAEVNVKIKKVLKSTKLKILRGKRTLYPESWTNRGCTCPILNPGLEYLVAGHEDVRTGRLIVNMKSFVHQWKSALGRKVLEILKRDCN</sequence>
<dbReference type="Ensembl" id="ENSAPLT00000022277.1">
    <property type="protein sequence ID" value="ENSAPLP00000021546.1"/>
    <property type="gene ID" value="ENSAPLG00000004278.2"/>
</dbReference>
<dbReference type="PROSITE" id="PS01248">
    <property type="entry name" value="EGF_LAM_1"/>
    <property type="match status" value="1"/>
</dbReference>
<dbReference type="CDD" id="cd00055">
    <property type="entry name" value="EGF_Lam"/>
    <property type="match status" value="2"/>
</dbReference>
<keyword evidence="3" id="KW-0732">Signal</keyword>
<evidence type="ECO:0000256" key="2">
    <source>
        <dbReference type="ARBA" id="ARBA00022525"/>
    </source>
</evidence>
<evidence type="ECO:0000256" key="8">
    <source>
        <dbReference type="PROSITE-ProRule" id="PRU00460"/>
    </source>
</evidence>
<dbReference type="GO" id="GO:0043256">
    <property type="term" value="C:laminin complex"/>
    <property type="evidence" value="ECO:0007669"/>
    <property type="project" value="TreeGrafter"/>
</dbReference>
<dbReference type="GO" id="GO:0034446">
    <property type="term" value="P:substrate adhesion-dependent cell spreading"/>
    <property type="evidence" value="ECO:0007669"/>
    <property type="project" value="TreeGrafter"/>
</dbReference>
<keyword evidence="4" id="KW-0677">Repeat</keyword>
<dbReference type="PROSITE" id="PS51117">
    <property type="entry name" value="LAMININ_NTER"/>
    <property type="match status" value="1"/>
</dbReference>
<dbReference type="Gene3D" id="2.10.25.10">
    <property type="entry name" value="Laminin"/>
    <property type="match status" value="1"/>
</dbReference>
<dbReference type="GO" id="GO:0009888">
    <property type="term" value="P:tissue development"/>
    <property type="evidence" value="ECO:0007669"/>
    <property type="project" value="TreeGrafter"/>
</dbReference>
<dbReference type="PROSITE" id="PS50027">
    <property type="entry name" value="EGF_LAM_2"/>
    <property type="match status" value="1"/>
</dbReference>
<dbReference type="InterPro" id="IPR050440">
    <property type="entry name" value="Laminin/Netrin_ECM"/>
</dbReference>
<accession>A0A493T6R9</accession>
<dbReference type="GO" id="GO:0016477">
    <property type="term" value="P:cell migration"/>
    <property type="evidence" value="ECO:0007669"/>
    <property type="project" value="TreeGrafter"/>
</dbReference>
<evidence type="ECO:0000256" key="5">
    <source>
        <dbReference type="ARBA" id="ARBA00023157"/>
    </source>
</evidence>
<feature type="domain" description="Laminin N-terminal" evidence="11">
    <location>
        <begin position="37"/>
        <end position="273"/>
    </location>
</feature>
<reference evidence="12" key="2">
    <citation type="submission" date="2025-08" db="UniProtKB">
        <authorList>
            <consortium name="Ensembl"/>
        </authorList>
    </citation>
    <scope>IDENTIFICATION</scope>
</reference>
<evidence type="ECO:0000256" key="4">
    <source>
        <dbReference type="ARBA" id="ARBA00022737"/>
    </source>
</evidence>
<dbReference type="PROSITE" id="PS50189">
    <property type="entry name" value="NTR"/>
    <property type="match status" value="1"/>
</dbReference>
<dbReference type="PANTHER" id="PTHR10574">
    <property type="entry name" value="NETRIN/LAMININ-RELATED"/>
    <property type="match status" value="1"/>
</dbReference>
<keyword evidence="7 8" id="KW-0424">Laminin EGF-like domain</keyword>
<dbReference type="FunFam" id="2.10.25.10:FF:000188">
    <property type="entry name" value="Laminin subunit gamma 2"/>
    <property type="match status" value="1"/>
</dbReference>
<comment type="caution">
    <text evidence="8">Lacks conserved residue(s) required for the propagation of feature annotation.</text>
</comment>
<evidence type="ECO:0000256" key="3">
    <source>
        <dbReference type="ARBA" id="ARBA00022729"/>
    </source>
</evidence>
<dbReference type="GO" id="GO:0007411">
    <property type="term" value="P:axon guidance"/>
    <property type="evidence" value="ECO:0007669"/>
    <property type="project" value="TreeGrafter"/>
</dbReference>
<dbReference type="PANTHER" id="PTHR10574:SF282">
    <property type="entry name" value="NETRIN-4"/>
    <property type="match status" value="1"/>
</dbReference>
<keyword evidence="13" id="KW-1185">Reference proteome</keyword>
<keyword evidence="6" id="KW-0325">Glycoprotein</keyword>
<feature type="disulfide bond" evidence="8">
    <location>
        <begin position="412"/>
        <end position="421"/>
    </location>
</feature>
<dbReference type="SMART" id="SM00180">
    <property type="entry name" value="EGF_Lam"/>
    <property type="match status" value="2"/>
</dbReference>
<dbReference type="CDD" id="cd03578">
    <property type="entry name" value="NTR_netrin-4_like"/>
    <property type="match status" value="1"/>
</dbReference>
<dbReference type="AlphaFoldDB" id="A0A493T6R9"/>
<dbReference type="GO" id="GO:0005576">
    <property type="term" value="C:extracellular region"/>
    <property type="evidence" value="ECO:0007669"/>
    <property type="project" value="UniProtKB-SubCell"/>
</dbReference>
<proteinExistence type="predicted"/>
<dbReference type="InterPro" id="IPR056863">
    <property type="entry name" value="LMN_ATRN_NET-like_EGF"/>
</dbReference>
<evidence type="ECO:0000256" key="7">
    <source>
        <dbReference type="ARBA" id="ARBA00023292"/>
    </source>
</evidence>
<reference evidence="12 13" key="1">
    <citation type="submission" date="2017-10" db="EMBL/GenBank/DDBJ databases">
        <title>A new Pekin duck reference genome.</title>
        <authorList>
            <person name="Hou Z.-C."/>
            <person name="Zhou Z.-K."/>
            <person name="Zhu F."/>
            <person name="Hou S.-S."/>
        </authorList>
    </citation>
    <scope>NUCLEOTIDE SEQUENCE [LARGE SCALE GENOMIC DNA]</scope>
</reference>
<feature type="domain" description="NTR" evidence="10">
    <location>
        <begin position="442"/>
        <end position="567"/>
    </location>
</feature>
<evidence type="ECO:0000259" key="9">
    <source>
        <dbReference type="PROSITE" id="PS50027"/>
    </source>
</evidence>
<dbReference type="Gene3D" id="2.40.50.120">
    <property type="match status" value="1"/>
</dbReference>
<dbReference type="SMART" id="SM00643">
    <property type="entry name" value="C345C"/>
    <property type="match status" value="1"/>
</dbReference>
<dbReference type="InterPro" id="IPR001134">
    <property type="entry name" value="Netrin_domain"/>
</dbReference>
<dbReference type="Gene3D" id="2.60.120.260">
    <property type="entry name" value="Galactose-binding domain-like"/>
    <property type="match status" value="1"/>
</dbReference>